<accession>A0ABR2MTX4</accession>
<reference evidence="1 2" key="1">
    <citation type="journal article" date="2022" name="Nat. Plants">
        <title>Genomes of leafy and leafless Platanthera orchids illuminate the evolution of mycoheterotrophy.</title>
        <authorList>
            <person name="Li M.H."/>
            <person name="Liu K.W."/>
            <person name="Li Z."/>
            <person name="Lu H.C."/>
            <person name="Ye Q.L."/>
            <person name="Zhang D."/>
            <person name="Wang J.Y."/>
            <person name="Li Y.F."/>
            <person name="Zhong Z.M."/>
            <person name="Liu X."/>
            <person name="Yu X."/>
            <person name="Liu D.K."/>
            <person name="Tu X.D."/>
            <person name="Liu B."/>
            <person name="Hao Y."/>
            <person name="Liao X.Y."/>
            <person name="Jiang Y.T."/>
            <person name="Sun W.H."/>
            <person name="Chen J."/>
            <person name="Chen Y.Q."/>
            <person name="Ai Y."/>
            <person name="Zhai J.W."/>
            <person name="Wu S.S."/>
            <person name="Zhou Z."/>
            <person name="Hsiao Y.Y."/>
            <person name="Wu W.L."/>
            <person name="Chen Y.Y."/>
            <person name="Lin Y.F."/>
            <person name="Hsu J.L."/>
            <person name="Li C.Y."/>
            <person name="Wang Z.W."/>
            <person name="Zhao X."/>
            <person name="Zhong W.Y."/>
            <person name="Ma X.K."/>
            <person name="Ma L."/>
            <person name="Huang J."/>
            <person name="Chen G.Z."/>
            <person name="Huang M.Z."/>
            <person name="Huang L."/>
            <person name="Peng D.H."/>
            <person name="Luo Y.B."/>
            <person name="Zou S.Q."/>
            <person name="Chen S.P."/>
            <person name="Lan S."/>
            <person name="Tsai W.C."/>
            <person name="Van de Peer Y."/>
            <person name="Liu Z.J."/>
        </authorList>
    </citation>
    <scope>NUCLEOTIDE SEQUENCE [LARGE SCALE GENOMIC DNA]</scope>
    <source>
        <strain evidence="1">Lor288</strain>
    </source>
</reference>
<dbReference type="Proteomes" id="UP001412067">
    <property type="component" value="Unassembled WGS sequence"/>
</dbReference>
<gene>
    <name evidence="1" type="ORF">KSP40_PGU003774</name>
</gene>
<organism evidence="1 2">
    <name type="scientific">Platanthera guangdongensis</name>
    <dbReference type="NCBI Taxonomy" id="2320717"/>
    <lineage>
        <taxon>Eukaryota</taxon>
        <taxon>Viridiplantae</taxon>
        <taxon>Streptophyta</taxon>
        <taxon>Embryophyta</taxon>
        <taxon>Tracheophyta</taxon>
        <taxon>Spermatophyta</taxon>
        <taxon>Magnoliopsida</taxon>
        <taxon>Liliopsida</taxon>
        <taxon>Asparagales</taxon>
        <taxon>Orchidaceae</taxon>
        <taxon>Orchidoideae</taxon>
        <taxon>Orchideae</taxon>
        <taxon>Orchidinae</taxon>
        <taxon>Platanthera</taxon>
    </lineage>
</organism>
<keyword evidence="2" id="KW-1185">Reference proteome</keyword>
<evidence type="ECO:0000313" key="1">
    <source>
        <dbReference type="EMBL" id="KAK8967119.1"/>
    </source>
</evidence>
<comment type="caution">
    <text evidence="1">The sequence shown here is derived from an EMBL/GenBank/DDBJ whole genome shotgun (WGS) entry which is preliminary data.</text>
</comment>
<name>A0ABR2MTX4_9ASPA</name>
<protein>
    <submittedName>
        <fullName evidence="1">Uncharacterized protein</fullName>
    </submittedName>
</protein>
<evidence type="ECO:0000313" key="2">
    <source>
        <dbReference type="Proteomes" id="UP001412067"/>
    </source>
</evidence>
<dbReference type="EMBL" id="JBBWWR010000005">
    <property type="protein sequence ID" value="KAK8967119.1"/>
    <property type="molecule type" value="Genomic_DNA"/>
</dbReference>
<sequence length="59" mass="6709">MARYFDKHIRVKQYQKGDLVLKKVDTTGRRASVGKLNPNWEGPFVVKDVLKSGGTTSRM</sequence>
<proteinExistence type="predicted"/>